<feature type="region of interest" description="Disordered" evidence="1">
    <location>
        <begin position="149"/>
        <end position="171"/>
    </location>
</feature>
<protein>
    <recommendedName>
        <fullName evidence="6">M15 family peptidase</fullName>
    </recommendedName>
</protein>
<evidence type="ECO:0000259" key="3">
    <source>
        <dbReference type="Pfam" id="PF13539"/>
    </source>
</evidence>
<dbReference type="SUPFAM" id="SSF55166">
    <property type="entry name" value="Hedgehog/DD-peptidase"/>
    <property type="match status" value="1"/>
</dbReference>
<evidence type="ECO:0008006" key="6">
    <source>
        <dbReference type="Google" id="ProtNLM"/>
    </source>
</evidence>
<dbReference type="Gene3D" id="1.10.101.10">
    <property type="entry name" value="PGBD-like superfamily/PGBD"/>
    <property type="match status" value="1"/>
</dbReference>
<dbReference type="InterPro" id="IPR002477">
    <property type="entry name" value="Peptidoglycan-bd-like"/>
</dbReference>
<dbReference type="Pfam" id="PF13539">
    <property type="entry name" value="Peptidase_M15_4"/>
    <property type="match status" value="1"/>
</dbReference>
<proteinExistence type="predicted"/>
<dbReference type="GO" id="GO:0008233">
    <property type="term" value="F:peptidase activity"/>
    <property type="evidence" value="ECO:0007669"/>
    <property type="project" value="InterPro"/>
</dbReference>
<dbReference type="CDD" id="cd14845">
    <property type="entry name" value="L-Ala-D-Glu_peptidase_like"/>
    <property type="match status" value="1"/>
</dbReference>
<keyword evidence="5" id="KW-1185">Reference proteome</keyword>
<comment type="caution">
    <text evidence="4">The sequence shown here is derived from an EMBL/GenBank/DDBJ whole genome shotgun (WGS) entry which is preliminary data.</text>
</comment>
<feature type="domain" description="Peptidase M15C" evidence="3">
    <location>
        <begin position="62"/>
        <end position="122"/>
    </location>
</feature>
<dbReference type="OrthoDB" id="1851050at2"/>
<feature type="compositionally biased region" description="Polar residues" evidence="1">
    <location>
        <begin position="149"/>
        <end position="161"/>
    </location>
</feature>
<dbReference type="InterPro" id="IPR036366">
    <property type="entry name" value="PGBDSf"/>
</dbReference>
<evidence type="ECO:0000313" key="5">
    <source>
        <dbReference type="Proteomes" id="UP000290106"/>
    </source>
</evidence>
<dbReference type="InterPro" id="IPR009045">
    <property type="entry name" value="Zn_M74/Hedgehog-like"/>
</dbReference>
<dbReference type="Pfam" id="PF01471">
    <property type="entry name" value="PG_binding_1"/>
    <property type="match status" value="1"/>
</dbReference>
<feature type="domain" description="Peptidoglycan binding-like" evidence="2">
    <location>
        <begin position="219"/>
        <end position="277"/>
    </location>
</feature>
<evidence type="ECO:0000313" key="4">
    <source>
        <dbReference type="EMBL" id="RXS75707.1"/>
    </source>
</evidence>
<sequence length="283" mass="31388">MGRDLTKCHPRLQKLAKELMAACEKQGCPIGIGECFRTVQEQNRLYAQGRTKPGPVVTNAPGSTYRSMHQWGVAFDVYRKDGKGAYNESGNYFQRVGAIGKSLGLEWGGDWKSIVDKPHFQLPDWGSTSERLRKQYENIYAFQATWTGSGTSTGKQASSGEETPHTEVKTLTADSTQKEWILALQRELIRQDYQPGTADGIAGKRTVEGCPTVRKGAKGELTRWIQKRLSLYLNVWSGGGQADGIFGEKTEQNIRHFQKTKGLSADGIVGKKTWSALLQSRGK</sequence>
<dbReference type="RefSeq" id="WP_129258106.1">
    <property type="nucleotide sequence ID" value="NZ_SDKC01000001.1"/>
</dbReference>
<dbReference type="Gene3D" id="3.30.1380.10">
    <property type="match status" value="1"/>
</dbReference>
<dbReference type="InterPro" id="IPR039561">
    <property type="entry name" value="Peptidase_M15C"/>
</dbReference>
<accession>A0A4Q1RIY6</accession>
<gene>
    <name evidence="4" type="ORF">ETP43_11095</name>
</gene>
<reference evidence="4 5" key="1">
    <citation type="submission" date="2019-01" db="EMBL/GenBank/DDBJ databases">
        <title>Blautia sp. nov. KGMB01111 isolated human feces.</title>
        <authorList>
            <person name="Park J.-E."/>
            <person name="Kim J.-S."/>
            <person name="Park S.-H."/>
        </authorList>
    </citation>
    <scope>NUCLEOTIDE SEQUENCE [LARGE SCALE GENOMIC DNA]</scope>
    <source>
        <strain evidence="4 5">KGMB01111</strain>
    </source>
</reference>
<name>A0A4Q1RIY6_9FIRM</name>
<dbReference type="AlphaFoldDB" id="A0A4Q1RIY6"/>
<dbReference type="InterPro" id="IPR036365">
    <property type="entry name" value="PGBD-like_sf"/>
</dbReference>
<evidence type="ECO:0000256" key="1">
    <source>
        <dbReference type="SAM" id="MobiDB-lite"/>
    </source>
</evidence>
<dbReference type="EMBL" id="SDKC01000001">
    <property type="protein sequence ID" value="RXS75707.1"/>
    <property type="molecule type" value="Genomic_DNA"/>
</dbReference>
<dbReference type="Proteomes" id="UP000290106">
    <property type="component" value="Unassembled WGS sequence"/>
</dbReference>
<evidence type="ECO:0000259" key="2">
    <source>
        <dbReference type="Pfam" id="PF01471"/>
    </source>
</evidence>
<dbReference type="SUPFAM" id="SSF47090">
    <property type="entry name" value="PGBD-like"/>
    <property type="match status" value="1"/>
</dbReference>
<organism evidence="4 5">
    <name type="scientific">Blautia faecicola</name>
    <dbReference type="NCBI Taxonomy" id="2509240"/>
    <lineage>
        <taxon>Bacteria</taxon>
        <taxon>Bacillati</taxon>
        <taxon>Bacillota</taxon>
        <taxon>Clostridia</taxon>
        <taxon>Lachnospirales</taxon>
        <taxon>Lachnospiraceae</taxon>
        <taxon>Blautia</taxon>
    </lineage>
</organism>